<dbReference type="PANTHER" id="PTHR47691">
    <property type="entry name" value="REGULATOR-RELATED"/>
    <property type="match status" value="1"/>
</dbReference>
<dbReference type="GO" id="GO:0003677">
    <property type="term" value="F:DNA binding"/>
    <property type="evidence" value="ECO:0007669"/>
    <property type="project" value="UniProtKB-UniRule"/>
</dbReference>
<reference evidence="4" key="1">
    <citation type="submission" date="2023-02" db="EMBL/GenBank/DDBJ databases">
        <title>Tahibacter soli sp. nov. isolated from soil.</title>
        <authorList>
            <person name="Baek J.H."/>
            <person name="Lee J.K."/>
            <person name="Choi D.G."/>
            <person name="Jeon C.O."/>
        </authorList>
    </citation>
    <scope>NUCLEOTIDE SEQUENCE</scope>
    <source>
        <strain evidence="4">BL</strain>
    </source>
</reference>
<dbReference type="GO" id="GO:0000160">
    <property type="term" value="P:phosphorelay signal transduction system"/>
    <property type="evidence" value="ECO:0007669"/>
    <property type="project" value="InterPro"/>
</dbReference>
<dbReference type="Pfam" id="PF25872">
    <property type="entry name" value="HTH_77"/>
    <property type="match status" value="1"/>
</dbReference>
<dbReference type="Gene3D" id="1.25.40.10">
    <property type="entry name" value="Tetratricopeptide repeat domain"/>
    <property type="match status" value="1"/>
</dbReference>
<feature type="DNA-binding region" description="OmpR/PhoB-type" evidence="2">
    <location>
        <begin position="10"/>
        <end position="108"/>
    </location>
</feature>
<dbReference type="InterPro" id="IPR003593">
    <property type="entry name" value="AAA+_ATPase"/>
</dbReference>
<dbReference type="InterPro" id="IPR036388">
    <property type="entry name" value="WH-like_DNA-bd_sf"/>
</dbReference>
<dbReference type="RefSeq" id="WP_263544309.1">
    <property type="nucleotide sequence ID" value="NZ_JAOVZO020000020.1"/>
</dbReference>
<evidence type="ECO:0000259" key="3">
    <source>
        <dbReference type="PROSITE" id="PS51755"/>
    </source>
</evidence>
<dbReference type="PANTHER" id="PTHR47691:SF3">
    <property type="entry name" value="HTH-TYPE TRANSCRIPTIONAL REGULATOR RV0890C-RELATED"/>
    <property type="match status" value="1"/>
</dbReference>
<evidence type="ECO:0000256" key="2">
    <source>
        <dbReference type="PROSITE-ProRule" id="PRU01091"/>
    </source>
</evidence>
<dbReference type="EMBL" id="JAOVZO020000020">
    <property type="protein sequence ID" value="MDC8015297.1"/>
    <property type="molecule type" value="Genomic_DNA"/>
</dbReference>
<evidence type="ECO:0000313" key="5">
    <source>
        <dbReference type="Proteomes" id="UP001139971"/>
    </source>
</evidence>
<dbReference type="AlphaFoldDB" id="A0A9X4BLG0"/>
<keyword evidence="1 2" id="KW-0238">DNA-binding</keyword>
<dbReference type="InterPro" id="IPR016032">
    <property type="entry name" value="Sig_transdc_resp-reg_C-effctor"/>
</dbReference>
<dbReference type="Pfam" id="PF00931">
    <property type="entry name" value="NB-ARC"/>
    <property type="match status" value="1"/>
</dbReference>
<dbReference type="InterPro" id="IPR058852">
    <property type="entry name" value="HTH_77"/>
</dbReference>
<dbReference type="GO" id="GO:0043531">
    <property type="term" value="F:ADP binding"/>
    <property type="evidence" value="ECO:0007669"/>
    <property type="project" value="InterPro"/>
</dbReference>
<dbReference type="SUPFAM" id="SSF46894">
    <property type="entry name" value="C-terminal effector domain of the bipartite response regulators"/>
    <property type="match status" value="1"/>
</dbReference>
<dbReference type="PROSITE" id="PS51755">
    <property type="entry name" value="OMPR_PHOB"/>
    <property type="match status" value="1"/>
</dbReference>
<name>A0A9X4BLG0_9GAMM</name>
<proteinExistence type="predicted"/>
<dbReference type="PRINTS" id="PR00364">
    <property type="entry name" value="DISEASERSIST"/>
</dbReference>
<dbReference type="CDD" id="cd00383">
    <property type="entry name" value="trans_reg_C"/>
    <property type="match status" value="1"/>
</dbReference>
<dbReference type="Pfam" id="PF00486">
    <property type="entry name" value="Trans_reg_C"/>
    <property type="match status" value="1"/>
</dbReference>
<feature type="domain" description="OmpR/PhoB-type" evidence="3">
    <location>
        <begin position="10"/>
        <end position="108"/>
    </location>
</feature>
<dbReference type="SMART" id="SM00862">
    <property type="entry name" value="Trans_reg_C"/>
    <property type="match status" value="1"/>
</dbReference>
<dbReference type="Gene3D" id="1.10.10.10">
    <property type="entry name" value="Winged helix-like DNA-binding domain superfamily/Winged helix DNA-binding domain"/>
    <property type="match status" value="1"/>
</dbReference>
<dbReference type="InterPro" id="IPR027417">
    <property type="entry name" value="P-loop_NTPase"/>
</dbReference>
<dbReference type="InterPro" id="IPR001867">
    <property type="entry name" value="OmpR/PhoB-type_DNA-bd"/>
</dbReference>
<gene>
    <name evidence="4" type="ORF">OD750_022390</name>
</gene>
<evidence type="ECO:0000313" key="4">
    <source>
        <dbReference type="EMBL" id="MDC8015297.1"/>
    </source>
</evidence>
<comment type="caution">
    <text evidence="4">The sequence shown here is derived from an EMBL/GenBank/DDBJ whole genome shotgun (WGS) entry which is preliminary data.</text>
</comment>
<keyword evidence="5" id="KW-1185">Reference proteome</keyword>
<protein>
    <submittedName>
        <fullName evidence="4">Helix-turn-helix transcriptional regulator</fullName>
    </submittedName>
</protein>
<dbReference type="Proteomes" id="UP001139971">
    <property type="component" value="Unassembled WGS sequence"/>
</dbReference>
<dbReference type="GO" id="GO:0006355">
    <property type="term" value="P:regulation of DNA-templated transcription"/>
    <property type="evidence" value="ECO:0007669"/>
    <property type="project" value="InterPro"/>
</dbReference>
<accession>A0A9X4BLG0</accession>
<dbReference type="SMART" id="SM00382">
    <property type="entry name" value="AAA"/>
    <property type="match status" value="1"/>
</dbReference>
<sequence>MTDELVQRRPRSFAFGPFVLVPERQLLLKDEAPVRIGGRALDLLTVLVERPGELVSKRELLSRAWPSTVVEEANLKVNMAALRRVLGEGSGAEPYIATVVGRGYRFVAPVQFSYAAGPLADTAAASSPGHNLPVGIVRIVGRADAIDAVGRELAESRLVSIVGPGGIGKTTVALAVAERAVGSCRNGVWLVDLAPLKDPSLVPNAVATAVGLAAHSANMLATLCAFLRGREMLLVLDSCEHLVESAAVCASRILADVEGVKILATSREPLRVKGERVRRLAALGTPPQTRGLTADEALRFPAIELFVDRATQRLESFRLDDAGAPVVAQICRRLDGLALAIELAATRVDAFDVVELLAQLDDRLGLLAGHRGGVERHRTLAATIDWSYALLSDSERTIMRRLAIFAGGFSLASACAVADGEGLSRAQVVEDVASLVAKSLLATEPRDVGMEYRLLDTTRAYVLERLAVAGETADARLRHARHLLDLARQAGADAGALPRDEWLGRYAARIDDLRSALAWTFDGMADVALGLALTVAAIPFWEQLSLLEECRVAVALALKRRFDAHRDERQARALWLALGASLLYTRGPLPEVKSALTKALEIAERTNDAGSQLECLRGLSEYELWSGNTRAALSASDAMRSIAAASGDAKAVENADAQAGSALRYLGDLAASQRHLERIVEHPPCRGWRSAASRFEFDQHLAARGSLASVLWLRGFPDQAVAMAARQREEAEASHHAVPLCSAIIHTTVGIALFVGDLDDADRLLRFIEHYATEHRLTVWRAMATCMRGRWLLDRGEPFQLVPFREAVAELYDHGLRMRYPSYLANLGEGLAQLGDIDGAHASIDRALALSQSSGQVWGMSEILRMKGNLLRLEGKPGSLHDAADRYAESLRWAREQGALSWELRTAVSLVELWREAGGNAQAEAILSDAWRRFEEGYETRDLRRARTLLTDIGSGP</sequence>
<organism evidence="4 5">
    <name type="scientific">Tahibacter soli</name>
    <dbReference type="NCBI Taxonomy" id="2983605"/>
    <lineage>
        <taxon>Bacteria</taxon>
        <taxon>Pseudomonadati</taxon>
        <taxon>Pseudomonadota</taxon>
        <taxon>Gammaproteobacteria</taxon>
        <taxon>Lysobacterales</taxon>
        <taxon>Rhodanobacteraceae</taxon>
        <taxon>Tahibacter</taxon>
    </lineage>
</organism>
<dbReference type="SUPFAM" id="SSF52540">
    <property type="entry name" value="P-loop containing nucleoside triphosphate hydrolases"/>
    <property type="match status" value="1"/>
</dbReference>
<dbReference type="SUPFAM" id="SSF48452">
    <property type="entry name" value="TPR-like"/>
    <property type="match status" value="2"/>
</dbReference>
<dbReference type="InterPro" id="IPR011990">
    <property type="entry name" value="TPR-like_helical_dom_sf"/>
</dbReference>
<evidence type="ECO:0000256" key="1">
    <source>
        <dbReference type="ARBA" id="ARBA00023125"/>
    </source>
</evidence>
<dbReference type="InterPro" id="IPR002182">
    <property type="entry name" value="NB-ARC"/>
</dbReference>
<dbReference type="Gene3D" id="3.40.50.300">
    <property type="entry name" value="P-loop containing nucleotide triphosphate hydrolases"/>
    <property type="match status" value="1"/>
</dbReference>